<feature type="transmembrane region" description="Helical" evidence="6">
    <location>
        <begin position="216"/>
        <end position="238"/>
    </location>
</feature>
<dbReference type="PANTHER" id="PTHR30250:SF27">
    <property type="entry name" value="POLYSACCHARIDE BIOSYNTHESIS PROTEIN"/>
    <property type="match status" value="1"/>
</dbReference>
<comment type="subcellular location">
    <subcellularLocation>
        <location evidence="1">Cell membrane</location>
        <topology evidence="1">Multi-pass membrane protein</topology>
    </subcellularLocation>
</comment>
<keyword evidence="8" id="KW-1185">Reference proteome</keyword>
<evidence type="ECO:0000313" key="7">
    <source>
        <dbReference type="EMBL" id="MCD9097675.1"/>
    </source>
</evidence>
<dbReference type="Pfam" id="PF01943">
    <property type="entry name" value="Polysacc_synt"/>
    <property type="match status" value="1"/>
</dbReference>
<evidence type="ECO:0000256" key="2">
    <source>
        <dbReference type="ARBA" id="ARBA00022475"/>
    </source>
</evidence>
<feature type="transmembrane region" description="Helical" evidence="6">
    <location>
        <begin position="278"/>
        <end position="299"/>
    </location>
</feature>
<dbReference type="InterPro" id="IPR002797">
    <property type="entry name" value="Polysacc_synth"/>
</dbReference>
<proteinExistence type="predicted"/>
<dbReference type="InterPro" id="IPR050833">
    <property type="entry name" value="Poly_Biosynth_Transport"/>
</dbReference>
<dbReference type="Proteomes" id="UP001430360">
    <property type="component" value="Unassembled WGS sequence"/>
</dbReference>
<sequence length="414" mass="43610">MGFALLVGIQLARGMGPQGYGIYGLAMSIVAILMVPTEFGLPQLVVRETAASAARSRWGDIRGIINWSRDASLISSVLVAVLVIIVLVAGGRYIDQPLSEALLVGLLMIPCVALTKTRGAALRGLKHIVKGQIPDTVLRPGTQSLILFFAASLALTLTPALAMLTGVVGAAFAYLASNIMLRRALPSEAKSAQRVIRAKEWRSSCIPMAMTEAMRILQGHLAVLVLGLLAAAESIGIYKVATAIALVVTTPTAIFVSVAAPLISSLHTSEDRIRLQRLLSWTTAGMVGCTALLSAPFFFAAPVAINLIFGGDFVEAAIPLQILCAGALLTASAGTAGTLLNMTGHEICVRRASLQSLVLLLALLPPLIWYGGPSGAACATVIASLLWRARMVRDCRRIIGLDPGLSGYIRLKDK</sequence>
<feature type="transmembrane region" description="Helical" evidence="6">
    <location>
        <begin position="244"/>
        <end position="266"/>
    </location>
</feature>
<accession>A0ABS8UGQ4</accession>
<keyword evidence="2" id="KW-1003">Cell membrane</keyword>
<evidence type="ECO:0000256" key="6">
    <source>
        <dbReference type="SAM" id="Phobius"/>
    </source>
</evidence>
<dbReference type="EMBL" id="JAJQKU010000003">
    <property type="protein sequence ID" value="MCD9097675.1"/>
    <property type="molecule type" value="Genomic_DNA"/>
</dbReference>
<evidence type="ECO:0000256" key="4">
    <source>
        <dbReference type="ARBA" id="ARBA00022989"/>
    </source>
</evidence>
<comment type="caution">
    <text evidence="7">The sequence shown here is derived from an EMBL/GenBank/DDBJ whole genome shotgun (WGS) entry which is preliminary data.</text>
</comment>
<reference evidence="7" key="2">
    <citation type="journal article" date="2022" name="Syst. Appl. Microbiol.">
        <title>Physiological and genomic characterisation of Luteimonas fraxinea sp. nov., a bacterial species associated with trees tolerant to ash dieback.</title>
        <authorList>
            <person name="Ulrich K."/>
            <person name="Becker R."/>
            <person name="Behrendt U."/>
            <person name="Kube M."/>
            <person name="Schneck V."/>
            <person name="Ulrich A."/>
        </authorList>
    </citation>
    <scope>NUCLEOTIDE SEQUENCE</scope>
    <source>
        <strain evidence="7">A1P009</strain>
    </source>
</reference>
<keyword evidence="4 6" id="KW-1133">Transmembrane helix</keyword>
<evidence type="ECO:0000256" key="3">
    <source>
        <dbReference type="ARBA" id="ARBA00022692"/>
    </source>
</evidence>
<name>A0ABS8UGQ4_9GAMM</name>
<evidence type="ECO:0000256" key="1">
    <source>
        <dbReference type="ARBA" id="ARBA00004651"/>
    </source>
</evidence>
<evidence type="ECO:0000313" key="8">
    <source>
        <dbReference type="Proteomes" id="UP001430360"/>
    </source>
</evidence>
<dbReference type="PANTHER" id="PTHR30250">
    <property type="entry name" value="PST FAMILY PREDICTED COLANIC ACID TRANSPORTER"/>
    <property type="match status" value="1"/>
</dbReference>
<feature type="transmembrane region" description="Helical" evidence="6">
    <location>
        <begin position="367"/>
        <end position="387"/>
    </location>
</feature>
<keyword evidence="5 6" id="KW-0472">Membrane</keyword>
<keyword evidence="3 6" id="KW-0812">Transmembrane</keyword>
<feature type="transmembrane region" description="Helical" evidence="6">
    <location>
        <begin position="71"/>
        <end position="91"/>
    </location>
</feature>
<protein>
    <submittedName>
        <fullName evidence="7">Oligosaccharide flippase family protein</fullName>
    </submittedName>
</protein>
<feature type="transmembrane region" description="Helical" evidence="6">
    <location>
        <begin position="161"/>
        <end position="181"/>
    </location>
</feature>
<evidence type="ECO:0000256" key="5">
    <source>
        <dbReference type="ARBA" id="ARBA00023136"/>
    </source>
</evidence>
<reference evidence="7" key="1">
    <citation type="submission" date="2021-12" db="EMBL/GenBank/DDBJ databases">
        <authorList>
            <person name="Ulrich A."/>
        </authorList>
    </citation>
    <scope>NUCLEOTIDE SEQUENCE</scope>
    <source>
        <strain evidence="7">A1P009</strain>
    </source>
</reference>
<feature type="transmembrane region" description="Helical" evidence="6">
    <location>
        <begin position="20"/>
        <end position="41"/>
    </location>
</feature>
<gene>
    <name evidence="7" type="ORF">LTT95_12070</name>
</gene>
<organism evidence="7 8">
    <name type="scientific">Luteimonas fraxinea</name>
    <dbReference type="NCBI Taxonomy" id="2901869"/>
    <lineage>
        <taxon>Bacteria</taxon>
        <taxon>Pseudomonadati</taxon>
        <taxon>Pseudomonadota</taxon>
        <taxon>Gammaproteobacteria</taxon>
        <taxon>Lysobacterales</taxon>
        <taxon>Lysobacteraceae</taxon>
        <taxon>Luteimonas</taxon>
    </lineage>
</organism>